<organism evidence="4 5">
    <name type="scientific">Trypanosoma theileri</name>
    <dbReference type="NCBI Taxonomy" id="67003"/>
    <lineage>
        <taxon>Eukaryota</taxon>
        <taxon>Discoba</taxon>
        <taxon>Euglenozoa</taxon>
        <taxon>Kinetoplastea</taxon>
        <taxon>Metakinetoplastina</taxon>
        <taxon>Trypanosomatida</taxon>
        <taxon>Trypanosomatidae</taxon>
        <taxon>Trypanosoma</taxon>
    </lineage>
</organism>
<evidence type="ECO:0000313" key="5">
    <source>
        <dbReference type="Proteomes" id="UP000192257"/>
    </source>
</evidence>
<evidence type="ECO:0000259" key="3">
    <source>
        <dbReference type="PROSITE" id="PS51462"/>
    </source>
</evidence>
<feature type="compositionally biased region" description="Low complexity" evidence="2">
    <location>
        <begin position="29"/>
        <end position="41"/>
    </location>
</feature>
<dbReference type="VEuPathDB" id="TriTrypDB:TM35_000073720"/>
<gene>
    <name evidence="4" type="ORF">TM35_000073720</name>
</gene>
<comment type="caution">
    <text evidence="4">The sequence shown here is derived from an EMBL/GenBank/DDBJ whole genome shotgun (WGS) entry which is preliminary data.</text>
</comment>
<feature type="region of interest" description="Disordered" evidence="2">
    <location>
        <begin position="1"/>
        <end position="87"/>
    </location>
</feature>
<protein>
    <submittedName>
        <fullName evidence="4">NUDIX hydrolase</fullName>
    </submittedName>
</protein>
<proteinExistence type="predicted"/>
<feature type="compositionally biased region" description="Basic and acidic residues" evidence="2">
    <location>
        <begin position="277"/>
        <end position="289"/>
    </location>
</feature>
<dbReference type="EMBL" id="NBCO01000007">
    <property type="protein sequence ID" value="ORC90948.1"/>
    <property type="molecule type" value="Genomic_DNA"/>
</dbReference>
<dbReference type="GeneID" id="39983598"/>
<dbReference type="RefSeq" id="XP_028885014.1">
    <property type="nucleotide sequence ID" value="XM_029023818.1"/>
</dbReference>
<name>A0A1X0P292_9TRYP</name>
<dbReference type="PROSITE" id="PS51462">
    <property type="entry name" value="NUDIX"/>
    <property type="match status" value="1"/>
</dbReference>
<dbReference type="Pfam" id="PF00293">
    <property type="entry name" value="NUDIX"/>
    <property type="match status" value="1"/>
</dbReference>
<dbReference type="InterPro" id="IPR020084">
    <property type="entry name" value="NUDIX_hydrolase_CS"/>
</dbReference>
<feature type="region of interest" description="Disordered" evidence="2">
    <location>
        <begin position="276"/>
        <end position="304"/>
    </location>
</feature>
<keyword evidence="1 4" id="KW-0378">Hydrolase</keyword>
<feature type="compositionally biased region" description="Basic residues" evidence="2">
    <location>
        <begin position="62"/>
        <end position="71"/>
    </location>
</feature>
<feature type="compositionally biased region" description="Basic and acidic residues" evidence="2">
    <location>
        <begin position="42"/>
        <end position="58"/>
    </location>
</feature>
<dbReference type="GO" id="GO:0016787">
    <property type="term" value="F:hydrolase activity"/>
    <property type="evidence" value="ECO:0007669"/>
    <property type="project" value="UniProtKB-KW"/>
</dbReference>
<accession>A0A1X0P292</accession>
<evidence type="ECO:0000256" key="1">
    <source>
        <dbReference type="ARBA" id="ARBA00022801"/>
    </source>
</evidence>
<dbReference type="PROSITE" id="PS00893">
    <property type="entry name" value="NUDIX_BOX"/>
    <property type="match status" value="1"/>
</dbReference>
<dbReference type="InterPro" id="IPR015797">
    <property type="entry name" value="NUDIX_hydrolase-like_dom_sf"/>
</dbReference>
<keyword evidence="5" id="KW-1185">Reference proteome</keyword>
<sequence>MQPPPPPYYPPQPPPPPYFHPPPPPPPSSQEHQQQQQQQQQRDQKVQEKQERQPKKEGNNQTRRHSQKRRSGPAPSITPPPLECTPEGDVVIRAADGHRYRRSVCVFIMNPHGRFLAGRRRDDRRVLQCVQGGATPHESPIQTAEREVFEELGIPSTQLRLVAEIPPPTPAETRNAISHDPRAVFRYNSKSWRKYGIKGQELYPLLVRANTEVIHTLNFSAVPGVRPEFCAAQWVTLEELMQYCSPSKREVVANMCAAVAPLVLRVLSEEGVMPHVDSQHQEEVHRRSDGSNTSNNGGMAKGRW</sequence>
<feature type="domain" description="Nudix hydrolase" evidence="3">
    <location>
        <begin position="99"/>
        <end position="257"/>
    </location>
</feature>
<dbReference type="SUPFAM" id="SSF81995">
    <property type="entry name" value="beta-sandwich domain of Sec23/24"/>
    <property type="match status" value="1"/>
</dbReference>
<feature type="compositionally biased region" description="Pro residues" evidence="2">
    <location>
        <begin position="1"/>
        <end position="28"/>
    </location>
</feature>
<dbReference type="Proteomes" id="UP000192257">
    <property type="component" value="Unassembled WGS sequence"/>
</dbReference>
<evidence type="ECO:0000256" key="2">
    <source>
        <dbReference type="SAM" id="MobiDB-lite"/>
    </source>
</evidence>
<dbReference type="OrthoDB" id="447842at2759"/>
<dbReference type="AlphaFoldDB" id="A0A1X0P292"/>
<dbReference type="InterPro" id="IPR000086">
    <property type="entry name" value="NUDIX_hydrolase_dom"/>
</dbReference>
<dbReference type="Gene3D" id="3.90.79.10">
    <property type="entry name" value="Nucleoside Triphosphate Pyrophosphohydrolase"/>
    <property type="match status" value="1"/>
</dbReference>
<reference evidence="4 5" key="1">
    <citation type="submission" date="2017-03" db="EMBL/GenBank/DDBJ databases">
        <title>An alternative strategy for trypanosome survival in the mammalian bloodstream revealed through genome and transcriptome analysis of the ubiquitous bovine parasite Trypanosoma (Megatrypanum) theileri.</title>
        <authorList>
            <person name="Kelly S."/>
            <person name="Ivens A."/>
            <person name="Mott A."/>
            <person name="O'Neill E."/>
            <person name="Emms D."/>
            <person name="Macleod O."/>
            <person name="Voorheis P."/>
            <person name="Matthews J."/>
            <person name="Matthews K."/>
            <person name="Carrington M."/>
        </authorList>
    </citation>
    <scope>NUCLEOTIDE SEQUENCE [LARGE SCALE GENOMIC DNA]</scope>
    <source>
        <strain evidence="4">Edinburgh</strain>
    </source>
</reference>
<dbReference type="SUPFAM" id="SSF55811">
    <property type="entry name" value="Nudix"/>
    <property type="match status" value="1"/>
</dbReference>
<evidence type="ECO:0000313" key="4">
    <source>
        <dbReference type="EMBL" id="ORC90948.1"/>
    </source>
</evidence>